<keyword evidence="2" id="KW-0378">Hydrolase</keyword>
<evidence type="ECO:0000259" key="1">
    <source>
        <dbReference type="Pfam" id="PF04471"/>
    </source>
</evidence>
<evidence type="ECO:0000313" key="2">
    <source>
        <dbReference type="EMBL" id="TDB63500.1"/>
    </source>
</evidence>
<keyword evidence="3" id="KW-1185">Reference proteome</keyword>
<dbReference type="PANTHER" id="PTHR30015:SF7">
    <property type="entry name" value="TYPE IV METHYL-DIRECTED RESTRICTION ENZYME ECOKMRR"/>
    <property type="match status" value="1"/>
</dbReference>
<comment type="caution">
    <text evidence="2">The sequence shown here is derived from an EMBL/GenBank/DDBJ whole genome shotgun (WGS) entry which is preliminary data.</text>
</comment>
<evidence type="ECO:0000313" key="3">
    <source>
        <dbReference type="Proteomes" id="UP000295706"/>
    </source>
</evidence>
<dbReference type="InterPro" id="IPR052906">
    <property type="entry name" value="Type_IV_Methyl-Rstrct_Enzyme"/>
</dbReference>
<protein>
    <submittedName>
        <fullName evidence="2">Restriction endonuclease</fullName>
    </submittedName>
</protein>
<dbReference type="InterPro" id="IPR011856">
    <property type="entry name" value="tRNA_endonuc-like_dom_sf"/>
</dbReference>
<dbReference type="EMBL" id="SMJU01000010">
    <property type="protein sequence ID" value="TDB63500.1"/>
    <property type="molecule type" value="Genomic_DNA"/>
</dbReference>
<dbReference type="Pfam" id="PF04471">
    <property type="entry name" value="Mrr_cat"/>
    <property type="match status" value="1"/>
</dbReference>
<dbReference type="SUPFAM" id="SSF52980">
    <property type="entry name" value="Restriction endonuclease-like"/>
    <property type="match status" value="1"/>
</dbReference>
<name>A0A4R4K7K0_9BACT</name>
<dbReference type="PANTHER" id="PTHR30015">
    <property type="entry name" value="MRR RESTRICTION SYSTEM PROTEIN"/>
    <property type="match status" value="1"/>
</dbReference>
<accession>A0A4R4K7K0</accession>
<keyword evidence="2" id="KW-0540">Nuclease</keyword>
<dbReference type="GO" id="GO:0003677">
    <property type="term" value="F:DNA binding"/>
    <property type="evidence" value="ECO:0007669"/>
    <property type="project" value="InterPro"/>
</dbReference>
<sequence>MTTTIQPWKHVLDYGIFTYLIENQHCIKSNEIFKERSKSLNFVKPPECLDSFLKNESINSTNEIFQSEIEKSAREYNIDLKILYDNNCQLINQSINDLKVKYQKIEESWNLELKNFVQQSKEYKDKIDILKNNYFKHDQKSIREYHHLILQEIVYDKYFLKSITVDYIVESKILIIEYLLPTIEQFPKIKEIKFLKTKNELKEIIYSERELDKLYNDIIYRIVLDLIRISFNVDEIDAIKCIVFNGWSNAINRATGNFDKACILSVVSNKDEFARINLAEVDPKECFKKLKGISASNIKNQTPINPIMSIDSNDKRFISSKEIEINSFTNLASMNWEDFEHLIRELFEKEFSVTGGEVKVTQSSRDGGVDAIVFDPDPIRGGKIVIQAKRYTNLVGVSSVRDLYGTVMNEGATKGILVTTSDYGPDSFKFAKDKPITLINGGHLLFLLEKHGYNARINIKEAKEDFK</sequence>
<dbReference type="Gene3D" id="3.40.1350.10">
    <property type="match status" value="1"/>
</dbReference>
<dbReference type="InterPro" id="IPR007560">
    <property type="entry name" value="Restrct_endonuc_IV_Mrr"/>
</dbReference>
<dbReference type="GO" id="GO:0015666">
    <property type="term" value="F:restriction endodeoxyribonuclease activity"/>
    <property type="evidence" value="ECO:0007669"/>
    <property type="project" value="TreeGrafter"/>
</dbReference>
<keyword evidence="2" id="KW-0255">Endonuclease</keyword>
<reference evidence="2 3" key="1">
    <citation type="submission" date="2019-02" db="EMBL/GenBank/DDBJ databases">
        <title>Arundinibacter roseus gen. nov., sp. nov., a new member of the family Cytophagaceae.</title>
        <authorList>
            <person name="Szuroczki S."/>
            <person name="Khayer B."/>
            <person name="Sproer C."/>
            <person name="Toumi M."/>
            <person name="Szabo A."/>
            <person name="Felfoldi T."/>
            <person name="Schumann P."/>
            <person name="Toth E."/>
        </authorList>
    </citation>
    <scope>NUCLEOTIDE SEQUENCE [LARGE SCALE GENOMIC DNA]</scope>
    <source>
        <strain evidence="2 3">DMA-k-7a</strain>
    </source>
</reference>
<dbReference type="OrthoDB" id="9803736at2"/>
<dbReference type="InterPro" id="IPR011335">
    <property type="entry name" value="Restrct_endonuc-II-like"/>
</dbReference>
<dbReference type="Proteomes" id="UP000295706">
    <property type="component" value="Unassembled WGS sequence"/>
</dbReference>
<gene>
    <name evidence="2" type="ORF">EZE20_17245</name>
</gene>
<organism evidence="2 3">
    <name type="scientific">Arundinibacter roseus</name>
    <dbReference type="NCBI Taxonomy" id="2070510"/>
    <lineage>
        <taxon>Bacteria</taxon>
        <taxon>Pseudomonadati</taxon>
        <taxon>Bacteroidota</taxon>
        <taxon>Cytophagia</taxon>
        <taxon>Cytophagales</taxon>
        <taxon>Spirosomataceae</taxon>
        <taxon>Arundinibacter</taxon>
    </lineage>
</organism>
<feature type="domain" description="Restriction endonuclease type IV Mrr" evidence="1">
    <location>
        <begin position="332"/>
        <end position="445"/>
    </location>
</feature>
<dbReference type="AlphaFoldDB" id="A0A4R4K7K0"/>
<dbReference type="GO" id="GO:0009307">
    <property type="term" value="P:DNA restriction-modification system"/>
    <property type="evidence" value="ECO:0007669"/>
    <property type="project" value="InterPro"/>
</dbReference>
<proteinExistence type="predicted"/>